<feature type="transmembrane region" description="Helical" evidence="2">
    <location>
        <begin position="76"/>
        <end position="100"/>
    </location>
</feature>
<organism evidence="3 4">
    <name type="scientific">Flemingia macrophylla</name>
    <dbReference type="NCBI Taxonomy" id="520843"/>
    <lineage>
        <taxon>Eukaryota</taxon>
        <taxon>Viridiplantae</taxon>
        <taxon>Streptophyta</taxon>
        <taxon>Embryophyta</taxon>
        <taxon>Tracheophyta</taxon>
        <taxon>Spermatophyta</taxon>
        <taxon>Magnoliopsida</taxon>
        <taxon>eudicotyledons</taxon>
        <taxon>Gunneridae</taxon>
        <taxon>Pentapetalae</taxon>
        <taxon>rosids</taxon>
        <taxon>fabids</taxon>
        <taxon>Fabales</taxon>
        <taxon>Fabaceae</taxon>
        <taxon>Papilionoideae</taxon>
        <taxon>50 kb inversion clade</taxon>
        <taxon>NPAAA clade</taxon>
        <taxon>indigoferoid/millettioid clade</taxon>
        <taxon>Phaseoleae</taxon>
        <taxon>Flemingia</taxon>
    </lineage>
</organism>
<comment type="caution">
    <text evidence="3">The sequence shown here is derived from an EMBL/GenBank/DDBJ whole genome shotgun (WGS) entry which is preliminary data.</text>
</comment>
<reference evidence="3 4" key="1">
    <citation type="submission" date="2024-08" db="EMBL/GenBank/DDBJ databases">
        <title>Insights into the chromosomal genome structure of Flemingia macrophylla.</title>
        <authorList>
            <person name="Ding Y."/>
            <person name="Zhao Y."/>
            <person name="Bi W."/>
            <person name="Wu M."/>
            <person name="Zhao G."/>
            <person name="Gong Y."/>
            <person name="Li W."/>
            <person name="Zhang P."/>
        </authorList>
    </citation>
    <scope>NUCLEOTIDE SEQUENCE [LARGE SCALE GENOMIC DNA]</scope>
    <source>
        <strain evidence="3">DYQJB</strain>
        <tissue evidence="3">Leaf</tissue>
    </source>
</reference>
<keyword evidence="2" id="KW-0472">Membrane</keyword>
<dbReference type="Proteomes" id="UP001603857">
    <property type="component" value="Unassembled WGS sequence"/>
</dbReference>
<evidence type="ECO:0000313" key="3">
    <source>
        <dbReference type="EMBL" id="KAL2334528.1"/>
    </source>
</evidence>
<name>A0ABD1MFE7_9FABA</name>
<keyword evidence="2" id="KW-0812">Transmembrane</keyword>
<keyword evidence="4" id="KW-1185">Reference proteome</keyword>
<feature type="region of interest" description="Disordered" evidence="1">
    <location>
        <begin position="45"/>
        <end position="66"/>
    </location>
</feature>
<feature type="region of interest" description="Disordered" evidence="1">
    <location>
        <begin position="326"/>
        <end position="350"/>
    </location>
</feature>
<protein>
    <submittedName>
        <fullName evidence="3">Uncharacterized protein</fullName>
    </submittedName>
</protein>
<dbReference type="EMBL" id="JBGMDY010000005">
    <property type="protein sequence ID" value="KAL2334528.1"/>
    <property type="molecule type" value="Genomic_DNA"/>
</dbReference>
<evidence type="ECO:0000313" key="4">
    <source>
        <dbReference type="Proteomes" id="UP001603857"/>
    </source>
</evidence>
<gene>
    <name evidence="3" type="ORF">Fmac_015741</name>
</gene>
<evidence type="ECO:0000256" key="2">
    <source>
        <dbReference type="SAM" id="Phobius"/>
    </source>
</evidence>
<dbReference type="AlphaFoldDB" id="A0ABD1MFE7"/>
<evidence type="ECO:0000256" key="1">
    <source>
        <dbReference type="SAM" id="MobiDB-lite"/>
    </source>
</evidence>
<keyword evidence="2" id="KW-1133">Transmembrane helix</keyword>
<accession>A0ABD1MFE7</accession>
<sequence length="350" mass="37903">MLFHRVLSTVASPSPSFPSSLSRVLRLTPKRAFFPALAMHPLNTSYQGKVTPPPPRESGKHPTIGAGHSGTDLGSILSAGTFVFALVVGVVIIYTTPFAIDPTSFIRDVLFYVYDVLPRVPNPYNHPHINEGAGIYGLGHQLPSLLPIGAVPVLGQRGYEGGHHDVPNPPLGTLMTLEVPQGLQEEKTRVASPTHELMAYSDRGLEETPFHILRMGGVASELGPHRCQGQSGRPVAKGGLISLCVDVLEMNESTPDVELVQCVCPVLPHVRLPSQRAEDVVVKAPNQVSSEAPKALQAVLVLVNHRRPTLTGAHLIPSALPAPSRRFSSLYKGTHRKHREKRKDAEEDKV</sequence>
<proteinExistence type="predicted"/>